<dbReference type="AlphaFoldDB" id="A0A427TJC3"/>
<dbReference type="InterPro" id="IPR010982">
    <property type="entry name" value="Lambda_DNA-bd_dom_sf"/>
</dbReference>
<dbReference type="Pfam" id="PF01381">
    <property type="entry name" value="HTH_3"/>
    <property type="match status" value="1"/>
</dbReference>
<feature type="domain" description="HTH cro/C1-type" evidence="2">
    <location>
        <begin position="38"/>
        <end position="98"/>
    </location>
</feature>
<dbReference type="PROSITE" id="PS50943">
    <property type="entry name" value="HTH_CROC1"/>
    <property type="match status" value="1"/>
</dbReference>
<reference evidence="3 4" key="1">
    <citation type="submission" date="2018-12" db="EMBL/GenBank/DDBJ databases">
        <title>Amycolatopsis eburnea sp. nov. actinomycete associate with arbuscular mycorrhiza fungal spore.</title>
        <authorList>
            <person name="Lumyong S."/>
            <person name="Chaiya L."/>
        </authorList>
    </citation>
    <scope>NUCLEOTIDE SEQUENCE [LARGE SCALE GENOMIC DNA]</scope>
    <source>
        <strain evidence="3 4">GLM-1</strain>
    </source>
</reference>
<proteinExistence type="predicted"/>
<evidence type="ECO:0000256" key="1">
    <source>
        <dbReference type="SAM" id="MobiDB-lite"/>
    </source>
</evidence>
<protein>
    <submittedName>
        <fullName evidence="3">XRE family transcriptional regulator</fullName>
    </submittedName>
</protein>
<comment type="caution">
    <text evidence="3">The sequence shown here is derived from an EMBL/GenBank/DDBJ whole genome shotgun (WGS) entry which is preliminary data.</text>
</comment>
<dbReference type="CDD" id="cd00093">
    <property type="entry name" value="HTH_XRE"/>
    <property type="match status" value="1"/>
</dbReference>
<evidence type="ECO:0000259" key="2">
    <source>
        <dbReference type="PROSITE" id="PS50943"/>
    </source>
</evidence>
<evidence type="ECO:0000313" key="3">
    <source>
        <dbReference type="EMBL" id="RSD23941.1"/>
    </source>
</evidence>
<dbReference type="InterPro" id="IPR001387">
    <property type="entry name" value="Cro/C1-type_HTH"/>
</dbReference>
<feature type="compositionally biased region" description="Basic and acidic residues" evidence="1">
    <location>
        <begin position="174"/>
        <end position="194"/>
    </location>
</feature>
<dbReference type="EMBL" id="RSEC01000021">
    <property type="protein sequence ID" value="RSD23941.1"/>
    <property type="molecule type" value="Genomic_DNA"/>
</dbReference>
<dbReference type="SUPFAM" id="SSF47413">
    <property type="entry name" value="lambda repressor-like DNA-binding domains"/>
    <property type="match status" value="1"/>
</dbReference>
<gene>
    <name evidence="3" type="ORF">EIY87_06110</name>
</gene>
<dbReference type="Gene3D" id="1.10.260.40">
    <property type="entry name" value="lambda repressor-like DNA-binding domains"/>
    <property type="match status" value="1"/>
</dbReference>
<feature type="region of interest" description="Disordered" evidence="1">
    <location>
        <begin position="1"/>
        <end position="24"/>
    </location>
</feature>
<accession>A0A427TJC3</accession>
<dbReference type="SMART" id="SM00530">
    <property type="entry name" value="HTH_XRE"/>
    <property type="match status" value="1"/>
</dbReference>
<sequence>MSMTRRPELVNASDACHAENRQEEGAPVRVEEIVGIRMREHREARDMTQEQLGEELGYFLGNAWSRQAVSSAEKGKRAFTAAELLTIADSLGITCADLLRPPPSLREIEMPSGWYLTPAALREEVEVDYPPIVAELITLLGKDHYRAQEALVAATKNLETLAAHLPSAEASPQESDHVEREPSAKERGARSGVH</sequence>
<evidence type="ECO:0000313" key="4">
    <source>
        <dbReference type="Proteomes" id="UP000267081"/>
    </source>
</evidence>
<name>A0A427TJC3_9PSEU</name>
<keyword evidence="4" id="KW-1185">Reference proteome</keyword>
<feature type="region of interest" description="Disordered" evidence="1">
    <location>
        <begin position="164"/>
        <end position="194"/>
    </location>
</feature>
<dbReference type="Proteomes" id="UP000267081">
    <property type="component" value="Unassembled WGS sequence"/>
</dbReference>
<dbReference type="GO" id="GO:0003677">
    <property type="term" value="F:DNA binding"/>
    <property type="evidence" value="ECO:0007669"/>
    <property type="project" value="InterPro"/>
</dbReference>
<organism evidence="3 4">
    <name type="scientific">Amycolatopsis eburnea</name>
    <dbReference type="NCBI Taxonomy" id="2267691"/>
    <lineage>
        <taxon>Bacteria</taxon>
        <taxon>Bacillati</taxon>
        <taxon>Actinomycetota</taxon>
        <taxon>Actinomycetes</taxon>
        <taxon>Pseudonocardiales</taxon>
        <taxon>Pseudonocardiaceae</taxon>
        <taxon>Amycolatopsis</taxon>
    </lineage>
</organism>